<dbReference type="EMBL" id="BIFS01000001">
    <property type="protein sequence ID" value="GCE18972.1"/>
    <property type="molecule type" value="Genomic_DNA"/>
</dbReference>
<organism evidence="1 2">
    <name type="scientific">Dictyobacter kobayashii</name>
    <dbReference type="NCBI Taxonomy" id="2014872"/>
    <lineage>
        <taxon>Bacteria</taxon>
        <taxon>Bacillati</taxon>
        <taxon>Chloroflexota</taxon>
        <taxon>Ktedonobacteria</taxon>
        <taxon>Ktedonobacterales</taxon>
        <taxon>Dictyobacteraceae</taxon>
        <taxon>Dictyobacter</taxon>
    </lineage>
</organism>
<reference evidence="2" key="1">
    <citation type="submission" date="2018-12" db="EMBL/GenBank/DDBJ databases">
        <title>Tengunoibacter tsumagoiensis gen. nov., sp. nov., Dictyobacter kobayashii sp. nov., D. alpinus sp. nov., and D. joshuensis sp. nov. and description of Dictyobacteraceae fam. nov. within the order Ktedonobacterales isolated from Tengu-no-mugimeshi.</title>
        <authorList>
            <person name="Wang C.M."/>
            <person name="Zheng Y."/>
            <person name="Sakai Y."/>
            <person name="Toyoda A."/>
            <person name="Minakuchi Y."/>
            <person name="Abe K."/>
            <person name="Yokota A."/>
            <person name="Yabe S."/>
        </authorList>
    </citation>
    <scope>NUCLEOTIDE SEQUENCE [LARGE SCALE GENOMIC DNA]</scope>
    <source>
        <strain evidence="2">Uno11</strain>
    </source>
</reference>
<comment type="caution">
    <text evidence="1">The sequence shown here is derived from an EMBL/GenBank/DDBJ whole genome shotgun (WGS) entry which is preliminary data.</text>
</comment>
<accession>A0A402AIM4</accession>
<gene>
    <name evidence="1" type="ORF">KDK_27720</name>
</gene>
<proteinExistence type="predicted"/>
<keyword evidence="2" id="KW-1185">Reference proteome</keyword>
<sequence length="146" mass="16846">MKRCNALSYCTARVINFNEQWNAALARSTWIWLKNNDFPNEGQIFFCDGPQAKLTRIVAMIRERAQSVLLIDDSLEMLLSAFDALPNENQRVLSEHLTLAAFGYEECDQESTLQVIPFPNWAEVHNLAVNRPKEINHGEGQRWQPR</sequence>
<dbReference type="AlphaFoldDB" id="A0A402AIM4"/>
<protein>
    <submittedName>
        <fullName evidence="1">Uncharacterized protein</fullName>
    </submittedName>
</protein>
<evidence type="ECO:0000313" key="2">
    <source>
        <dbReference type="Proteomes" id="UP000287188"/>
    </source>
</evidence>
<dbReference type="Proteomes" id="UP000287188">
    <property type="component" value="Unassembled WGS sequence"/>
</dbReference>
<name>A0A402AIM4_9CHLR</name>
<evidence type="ECO:0000313" key="1">
    <source>
        <dbReference type="EMBL" id="GCE18972.1"/>
    </source>
</evidence>